<proteinExistence type="predicted"/>
<gene>
    <name evidence="2" type="ORF">SELO1098_LOCUS8669</name>
</gene>
<evidence type="ECO:0000256" key="1">
    <source>
        <dbReference type="SAM" id="MobiDB-lite"/>
    </source>
</evidence>
<feature type="region of interest" description="Disordered" evidence="1">
    <location>
        <begin position="33"/>
        <end position="83"/>
    </location>
</feature>
<dbReference type="EMBL" id="HBIC01017315">
    <property type="protein sequence ID" value="CAE0279836.1"/>
    <property type="molecule type" value="Transcribed_RNA"/>
</dbReference>
<protein>
    <submittedName>
        <fullName evidence="2">Uncharacterized protein</fullName>
    </submittedName>
</protein>
<organism evidence="2">
    <name type="scientific">Spumella elongata</name>
    <dbReference type="NCBI Taxonomy" id="89044"/>
    <lineage>
        <taxon>Eukaryota</taxon>
        <taxon>Sar</taxon>
        <taxon>Stramenopiles</taxon>
        <taxon>Ochrophyta</taxon>
        <taxon>Chrysophyceae</taxon>
        <taxon>Chromulinales</taxon>
        <taxon>Chromulinaceae</taxon>
        <taxon>Spumella</taxon>
    </lineage>
</organism>
<sequence length="238" mass="25061">MAPPSGADVHGGLNPGGFAAGAGYLQVYKKKQEVGLRGNSNPRGRRGNGEDALSANGDAQSEGMLFNRRPQAKAGAAGGAGGYQQQYNSAYEETASLPAIPSARQAKSSSSVRPVSGHQLNAVPPQQGYAPTAPGGYGGGNYYEEELNVPTNPQFVHPLDGQNRRVLNASRNNTMSAPSRLLDEGNRQGVYSNGEGTGYSKLPELGKVSHDYGMPSQLPVPIYNMQKKVAPVKGYSKR</sequence>
<reference evidence="2" key="1">
    <citation type="submission" date="2021-01" db="EMBL/GenBank/DDBJ databases">
        <authorList>
            <person name="Corre E."/>
            <person name="Pelletier E."/>
            <person name="Niang G."/>
            <person name="Scheremetjew M."/>
            <person name="Finn R."/>
            <person name="Kale V."/>
            <person name="Holt S."/>
            <person name="Cochrane G."/>
            <person name="Meng A."/>
            <person name="Brown T."/>
            <person name="Cohen L."/>
        </authorList>
    </citation>
    <scope>NUCLEOTIDE SEQUENCE</scope>
    <source>
        <strain evidence="2">CCAP 955/1</strain>
    </source>
</reference>
<accession>A0A7S3GZG4</accession>
<name>A0A7S3GZG4_9STRA</name>
<feature type="region of interest" description="Disordered" evidence="1">
    <location>
        <begin position="101"/>
        <end position="146"/>
    </location>
</feature>
<dbReference type="AlphaFoldDB" id="A0A7S3GZG4"/>
<evidence type="ECO:0000313" key="2">
    <source>
        <dbReference type="EMBL" id="CAE0279836.1"/>
    </source>
</evidence>